<accession>A0A2P2J1V9</accession>
<organism evidence="1">
    <name type="scientific">Rhizophora mucronata</name>
    <name type="common">Asiatic mangrove</name>
    <dbReference type="NCBI Taxonomy" id="61149"/>
    <lineage>
        <taxon>Eukaryota</taxon>
        <taxon>Viridiplantae</taxon>
        <taxon>Streptophyta</taxon>
        <taxon>Embryophyta</taxon>
        <taxon>Tracheophyta</taxon>
        <taxon>Spermatophyta</taxon>
        <taxon>Magnoliopsida</taxon>
        <taxon>eudicotyledons</taxon>
        <taxon>Gunneridae</taxon>
        <taxon>Pentapetalae</taxon>
        <taxon>rosids</taxon>
        <taxon>fabids</taxon>
        <taxon>Malpighiales</taxon>
        <taxon>Rhizophoraceae</taxon>
        <taxon>Rhizophora</taxon>
    </lineage>
</organism>
<sequence>MLIPSKKSLEVNLLKEIIRSQSP</sequence>
<proteinExistence type="predicted"/>
<reference evidence="1" key="1">
    <citation type="submission" date="2018-02" db="EMBL/GenBank/DDBJ databases">
        <title>Rhizophora mucronata_Transcriptome.</title>
        <authorList>
            <person name="Meera S.P."/>
            <person name="Sreeshan A."/>
            <person name="Augustine A."/>
        </authorList>
    </citation>
    <scope>NUCLEOTIDE SEQUENCE</scope>
    <source>
        <tissue evidence="1">Leaf</tissue>
    </source>
</reference>
<dbReference type="EMBL" id="GGEC01006992">
    <property type="protein sequence ID" value="MBW87475.1"/>
    <property type="molecule type" value="Transcribed_RNA"/>
</dbReference>
<name>A0A2P2J1V9_RHIMU</name>
<protein>
    <submittedName>
        <fullName evidence="1">Uncharacterized protein</fullName>
    </submittedName>
</protein>
<evidence type="ECO:0000313" key="1">
    <source>
        <dbReference type="EMBL" id="MBW87475.1"/>
    </source>
</evidence>
<dbReference type="AlphaFoldDB" id="A0A2P2J1V9"/>